<evidence type="ECO:0000256" key="1">
    <source>
        <dbReference type="SAM" id="SignalP"/>
    </source>
</evidence>
<keyword evidence="1" id="KW-0732">Signal</keyword>
<dbReference type="Proteomes" id="UP000253782">
    <property type="component" value="Unassembled WGS sequence"/>
</dbReference>
<evidence type="ECO:0000313" key="3">
    <source>
        <dbReference type="Proteomes" id="UP000253782"/>
    </source>
</evidence>
<sequence length="206" mass="23158">MKIYGWLMGVVWAVGWAAPLAASTPAADTARILKATHHQVGRTLIYDSRYQPLAFPGGDLPLWRGVCADVVVRALRGAGIDLQLQLNRDMGAHFAAYPNMWGMRGPDSNIDHRRVPNLETYFRRHGMALKASKQADDYQPGDIVSWRLEQGAPHIGIVTERRSRDGLRPLVIHNKGWGAREEDVLFSWQVIGHFRYFSASSATRLR</sequence>
<keyword evidence="3" id="KW-1185">Reference proteome</keyword>
<dbReference type="OrthoDB" id="114026at2"/>
<proteinExistence type="predicted"/>
<comment type="caution">
    <text evidence="2">The sequence shown here is derived from an EMBL/GenBank/DDBJ whole genome shotgun (WGS) entry which is preliminary data.</text>
</comment>
<protein>
    <submittedName>
        <fullName evidence="2">DUF1287 domain-containing protein</fullName>
    </submittedName>
</protein>
<dbReference type="PIRSF" id="PIRSF011444">
    <property type="entry name" value="DUF1287"/>
    <property type="match status" value="1"/>
</dbReference>
<reference evidence="2 3" key="1">
    <citation type="submission" date="2018-07" db="EMBL/GenBank/DDBJ databases">
        <title>Dyella tabacisoli L4-6T, whole genome shotgun sequence.</title>
        <authorList>
            <person name="Zhou X.-K."/>
            <person name="Li W.-J."/>
            <person name="Duan Y.-Q."/>
        </authorList>
    </citation>
    <scope>NUCLEOTIDE SEQUENCE [LARGE SCALE GENOMIC DNA]</scope>
    <source>
        <strain evidence="2 3">L4-6</strain>
    </source>
</reference>
<evidence type="ECO:0000313" key="2">
    <source>
        <dbReference type="EMBL" id="RDD83445.1"/>
    </source>
</evidence>
<dbReference type="EMBL" id="QQAH01000001">
    <property type="protein sequence ID" value="RDD83445.1"/>
    <property type="molecule type" value="Genomic_DNA"/>
</dbReference>
<dbReference type="AlphaFoldDB" id="A0A369UTS0"/>
<feature type="signal peptide" evidence="1">
    <location>
        <begin position="1"/>
        <end position="17"/>
    </location>
</feature>
<accession>A0A369UTS0</accession>
<name>A0A369UTS0_9GAMM</name>
<dbReference type="Pfam" id="PF06940">
    <property type="entry name" value="DUF1287"/>
    <property type="match status" value="1"/>
</dbReference>
<dbReference type="InterPro" id="IPR009706">
    <property type="entry name" value="DUF1287"/>
</dbReference>
<gene>
    <name evidence="2" type="ORF">DVJ77_02355</name>
</gene>
<feature type="chain" id="PRO_5016828052" evidence="1">
    <location>
        <begin position="18"/>
        <end position="206"/>
    </location>
</feature>
<organism evidence="2 3">
    <name type="scientific">Dyella tabacisoli</name>
    <dbReference type="NCBI Taxonomy" id="2282381"/>
    <lineage>
        <taxon>Bacteria</taxon>
        <taxon>Pseudomonadati</taxon>
        <taxon>Pseudomonadota</taxon>
        <taxon>Gammaproteobacteria</taxon>
        <taxon>Lysobacterales</taxon>
        <taxon>Rhodanobacteraceae</taxon>
        <taxon>Dyella</taxon>
    </lineage>
</organism>
<dbReference type="RefSeq" id="WP_114843837.1">
    <property type="nucleotide sequence ID" value="NZ_JBHSPE010000001.1"/>
</dbReference>